<gene>
    <name evidence="3" type="primary">SWAP70</name>
    <name evidence="3" type="ORF">OS493_028218</name>
</gene>
<proteinExistence type="predicted"/>
<organism evidence="3 4">
    <name type="scientific">Desmophyllum pertusum</name>
    <dbReference type="NCBI Taxonomy" id="174260"/>
    <lineage>
        <taxon>Eukaryota</taxon>
        <taxon>Metazoa</taxon>
        <taxon>Cnidaria</taxon>
        <taxon>Anthozoa</taxon>
        <taxon>Hexacorallia</taxon>
        <taxon>Scleractinia</taxon>
        <taxon>Caryophylliina</taxon>
        <taxon>Caryophylliidae</taxon>
        <taxon>Desmophyllum</taxon>
    </lineage>
</organism>
<keyword evidence="4" id="KW-1185">Reference proteome</keyword>
<feature type="region of interest" description="Disordered" evidence="1">
    <location>
        <begin position="541"/>
        <end position="606"/>
    </location>
</feature>
<dbReference type="Proteomes" id="UP001163046">
    <property type="component" value="Unassembled WGS sequence"/>
</dbReference>
<dbReference type="OrthoDB" id="8434295at2759"/>
<dbReference type="GO" id="GO:0005737">
    <property type="term" value="C:cytoplasm"/>
    <property type="evidence" value="ECO:0007669"/>
    <property type="project" value="TreeGrafter"/>
</dbReference>
<dbReference type="SMART" id="SM00233">
    <property type="entry name" value="PH"/>
    <property type="match status" value="1"/>
</dbReference>
<dbReference type="Pfam" id="PF00169">
    <property type="entry name" value="PH"/>
    <property type="match status" value="1"/>
</dbReference>
<accession>A0A9X0CPN2</accession>
<dbReference type="InterPro" id="IPR011993">
    <property type="entry name" value="PH-like_dom_sf"/>
</dbReference>
<comment type="caution">
    <text evidence="3">The sequence shown here is derived from an EMBL/GenBank/DDBJ whole genome shotgun (WGS) entry which is preliminary data.</text>
</comment>
<feature type="compositionally biased region" description="Acidic residues" evidence="1">
    <location>
        <begin position="596"/>
        <end position="606"/>
    </location>
</feature>
<feature type="compositionally biased region" description="Basic and acidic residues" evidence="1">
    <location>
        <begin position="550"/>
        <end position="568"/>
    </location>
</feature>
<dbReference type="SUPFAM" id="SSF50729">
    <property type="entry name" value="PH domain-like"/>
    <property type="match status" value="1"/>
</dbReference>
<evidence type="ECO:0000313" key="4">
    <source>
        <dbReference type="Proteomes" id="UP001163046"/>
    </source>
</evidence>
<dbReference type="SUPFAM" id="SSF47473">
    <property type="entry name" value="EF-hand"/>
    <property type="match status" value="1"/>
</dbReference>
<evidence type="ECO:0000313" key="3">
    <source>
        <dbReference type="EMBL" id="KAJ7371055.1"/>
    </source>
</evidence>
<dbReference type="FunFam" id="2.30.29.30:FF:000286">
    <property type="entry name" value="PH-protein kinase domain containing protein"/>
    <property type="match status" value="1"/>
</dbReference>
<evidence type="ECO:0000259" key="2">
    <source>
        <dbReference type="PROSITE" id="PS50003"/>
    </source>
</evidence>
<dbReference type="EMBL" id="MU826852">
    <property type="protein sequence ID" value="KAJ7371055.1"/>
    <property type="molecule type" value="Genomic_DNA"/>
</dbReference>
<reference evidence="3" key="1">
    <citation type="submission" date="2023-01" db="EMBL/GenBank/DDBJ databases">
        <title>Genome assembly of the deep-sea coral Lophelia pertusa.</title>
        <authorList>
            <person name="Herrera S."/>
            <person name="Cordes E."/>
        </authorList>
    </citation>
    <scope>NUCLEOTIDE SEQUENCE</scope>
    <source>
        <strain evidence="3">USNM1676648</strain>
        <tissue evidence="3">Polyp</tissue>
    </source>
</reference>
<sequence length="606" mass="70115">MEENDGEKVKNSPVKLESDVLNSIRHSFQSLDEASSGKVAKSQLQVLCASICRDIDVTFDTQHLTDFKSPSTTISFLDFIQYLQENLLSKAQTETIDYSKVHQLCWKIVQQKFLKSTDHELSEDAAFKQFLVFNVLDIEEISKVEKDEIAIILEKFVHAMGKGWDPKPLQEFCEGDLVTFWQYLECLEKKYIPGNDKCVVDEALEEIVDHVINEVVKQGYLVKKGHKMKSMKERWFVLKPSNLTYFTNRTCSEQKGVIVINKSSSVESVIAKGKYRFQVKCGESGRQYEMETKDQKSRQEWIACIQATIDTSDGPTPQRKERLERRIHRNERRQKRLEDDRKKKEQEDLLLAQQEELARLKELYQQAEAQAAEESVLLQEEIKKREELERLQKELQQLLETERRAKEEEEKARALQEQLLQDGKKRIEEMEQLRLEKEQLLENEMRMRENLEERHKEQEKMLEEERKRLEQLDKERLAAEQAMKEAQGKLAAAQQVSKRAAEEAKQKARELKTAVGLARTIGPHVPVWVTHRGIGAFCPSDFGKSNGENKATEEPKVKSAGCEEEKQSDALPTEISDTVGRLHVDEEKKTDKEVQGIEDGETTSAE</sequence>
<dbReference type="InterPro" id="IPR001849">
    <property type="entry name" value="PH_domain"/>
</dbReference>
<dbReference type="Gene3D" id="2.30.29.30">
    <property type="entry name" value="Pleckstrin-homology domain (PH domain)/Phosphotyrosine-binding domain (PTB)"/>
    <property type="match status" value="1"/>
</dbReference>
<dbReference type="GO" id="GO:0005634">
    <property type="term" value="C:nucleus"/>
    <property type="evidence" value="ECO:0007669"/>
    <property type="project" value="TreeGrafter"/>
</dbReference>
<protein>
    <submittedName>
        <fullName evidence="3">Switch-associated protein 70</fullName>
    </submittedName>
</protein>
<feature type="compositionally biased region" description="Basic residues" evidence="1">
    <location>
        <begin position="325"/>
        <end position="335"/>
    </location>
</feature>
<dbReference type="Pfam" id="PF25530">
    <property type="entry name" value="EF-hand_SWAP70_N"/>
    <property type="match status" value="1"/>
</dbReference>
<dbReference type="InterPro" id="IPR057836">
    <property type="entry name" value="EF-hand_SWAP70_N"/>
</dbReference>
<dbReference type="AlphaFoldDB" id="A0A9X0CPN2"/>
<dbReference type="PANTHER" id="PTHR14383:SF5">
    <property type="entry name" value="RUN DOMAIN-CONTAINING PROTEIN"/>
    <property type="match status" value="1"/>
</dbReference>
<feature type="domain" description="PH" evidence="2">
    <location>
        <begin position="214"/>
        <end position="310"/>
    </location>
</feature>
<dbReference type="PROSITE" id="PS50003">
    <property type="entry name" value="PH_DOMAIN"/>
    <property type="match status" value="1"/>
</dbReference>
<dbReference type="InterPro" id="IPR011992">
    <property type="entry name" value="EF-hand-dom_pair"/>
</dbReference>
<name>A0A9X0CPN2_9CNID</name>
<feature type="region of interest" description="Disordered" evidence="1">
    <location>
        <begin position="310"/>
        <end position="345"/>
    </location>
</feature>
<feature type="compositionally biased region" description="Basic and acidic residues" evidence="1">
    <location>
        <begin position="580"/>
        <end position="595"/>
    </location>
</feature>
<feature type="compositionally biased region" description="Basic and acidic residues" evidence="1">
    <location>
        <begin position="336"/>
        <end position="345"/>
    </location>
</feature>
<dbReference type="PANTHER" id="PTHR14383">
    <property type="entry name" value="SWAP-70 RECOMBINASE"/>
    <property type="match status" value="1"/>
</dbReference>
<evidence type="ECO:0000256" key="1">
    <source>
        <dbReference type="SAM" id="MobiDB-lite"/>
    </source>
</evidence>